<dbReference type="PROSITE" id="PS50935">
    <property type="entry name" value="SSB"/>
    <property type="match status" value="1"/>
</dbReference>
<evidence type="ECO:0000313" key="4">
    <source>
        <dbReference type="EMBL" id="MCJ2380684.1"/>
    </source>
</evidence>
<organism evidence="4 5">
    <name type="scientific">Parabacteroides faecalis</name>
    <dbReference type="NCBI Taxonomy" id="2924040"/>
    <lineage>
        <taxon>Bacteria</taxon>
        <taxon>Pseudomonadati</taxon>
        <taxon>Bacteroidota</taxon>
        <taxon>Bacteroidia</taxon>
        <taxon>Bacteroidales</taxon>
        <taxon>Tannerellaceae</taxon>
        <taxon>Parabacteroides</taxon>
    </lineage>
</organism>
<evidence type="ECO:0000256" key="2">
    <source>
        <dbReference type="HAMAP-Rule" id="MF_00984"/>
    </source>
</evidence>
<keyword evidence="1 2" id="KW-0238">DNA-binding</keyword>
<dbReference type="Pfam" id="PF00436">
    <property type="entry name" value="SSB"/>
    <property type="match status" value="1"/>
</dbReference>
<dbReference type="NCBIfam" id="TIGR00621">
    <property type="entry name" value="ssb"/>
    <property type="match status" value="1"/>
</dbReference>
<comment type="caution">
    <text evidence="4">The sequence shown here is derived from an EMBL/GenBank/DDBJ whole genome shotgun (WGS) entry which is preliminary data.</text>
</comment>
<dbReference type="EMBL" id="JAKZMM010000018">
    <property type="protein sequence ID" value="MCJ2380684.1"/>
    <property type="molecule type" value="Genomic_DNA"/>
</dbReference>
<protein>
    <recommendedName>
        <fullName evidence="2 3">Single-stranded DNA-binding protein</fullName>
        <shortName evidence="2">SSB</shortName>
    </recommendedName>
</protein>
<dbReference type="Gene3D" id="2.40.50.140">
    <property type="entry name" value="Nucleic acid-binding proteins"/>
    <property type="match status" value="1"/>
</dbReference>
<accession>A0ABT0C0Z0</accession>
<dbReference type="InterPro" id="IPR000424">
    <property type="entry name" value="Primosome_PriB/ssb"/>
</dbReference>
<evidence type="ECO:0000256" key="1">
    <source>
        <dbReference type="ARBA" id="ARBA00023125"/>
    </source>
</evidence>
<reference evidence="4 5" key="1">
    <citation type="submission" date="2022-03" db="EMBL/GenBank/DDBJ databases">
        <title>Parabacteroides sp. nov. isolated from swine feces.</title>
        <authorList>
            <person name="Bak J.E."/>
        </authorList>
    </citation>
    <scope>NUCLEOTIDE SEQUENCE [LARGE SCALE GENOMIC DNA]</scope>
    <source>
        <strain evidence="4 5">AGMB00274</strain>
    </source>
</reference>
<dbReference type="InterPro" id="IPR011344">
    <property type="entry name" value="ssDNA-bd"/>
</dbReference>
<dbReference type="PIRSF" id="PIRSF002070">
    <property type="entry name" value="SSB"/>
    <property type="match status" value="1"/>
</dbReference>
<dbReference type="CDD" id="cd04496">
    <property type="entry name" value="SSB_OBF"/>
    <property type="match status" value="1"/>
</dbReference>
<comment type="caution">
    <text evidence="2">Lacks conserved residue(s) required for the propagation of feature annotation.</text>
</comment>
<sequence>MSYNKIHLIGFAGKDAQIYDFPDGSRVASFTLATTERGYTTASGATVPEQTQWHNIVCRGNSCSFAEKHVKKGAGLSVEGKLKYRRYTTASGAEITVAEIYAEKVEFFSFGKKKE</sequence>
<evidence type="ECO:0000313" key="5">
    <source>
        <dbReference type="Proteomes" id="UP001165444"/>
    </source>
</evidence>
<dbReference type="Proteomes" id="UP001165444">
    <property type="component" value="Unassembled WGS sequence"/>
</dbReference>
<dbReference type="PANTHER" id="PTHR10302">
    <property type="entry name" value="SINGLE-STRANDED DNA-BINDING PROTEIN"/>
    <property type="match status" value="1"/>
</dbReference>
<dbReference type="HAMAP" id="MF_00984">
    <property type="entry name" value="SSB"/>
    <property type="match status" value="1"/>
</dbReference>
<dbReference type="InterPro" id="IPR012340">
    <property type="entry name" value="NA-bd_OB-fold"/>
</dbReference>
<dbReference type="GO" id="GO:0003677">
    <property type="term" value="F:DNA binding"/>
    <property type="evidence" value="ECO:0007669"/>
    <property type="project" value="UniProtKB-KW"/>
</dbReference>
<evidence type="ECO:0000256" key="3">
    <source>
        <dbReference type="PIRNR" id="PIRNR002070"/>
    </source>
</evidence>
<dbReference type="RefSeq" id="WP_243324806.1">
    <property type="nucleotide sequence ID" value="NZ_JAKZMM010000018.1"/>
</dbReference>
<dbReference type="PANTHER" id="PTHR10302:SF27">
    <property type="entry name" value="SINGLE-STRANDED DNA-BINDING PROTEIN"/>
    <property type="match status" value="1"/>
</dbReference>
<name>A0ABT0C0Z0_9BACT</name>
<keyword evidence="5" id="KW-1185">Reference proteome</keyword>
<comment type="subunit">
    <text evidence="2">Homotetramer.</text>
</comment>
<proteinExistence type="inferred from homology"/>
<gene>
    <name evidence="4" type="ORF">MUN53_08690</name>
</gene>
<dbReference type="SUPFAM" id="SSF50249">
    <property type="entry name" value="Nucleic acid-binding proteins"/>
    <property type="match status" value="1"/>
</dbReference>